<name>A0A835CX57_TETSI</name>
<accession>A0A835CX57</accession>
<dbReference type="AlphaFoldDB" id="A0A835CX57"/>
<comment type="domain">
    <text evidence="2">The jas domain is required for interaction with COI1.</text>
</comment>
<dbReference type="GO" id="GO:0009611">
    <property type="term" value="P:response to wounding"/>
    <property type="evidence" value="ECO:0007669"/>
    <property type="project" value="UniProtKB-UniRule"/>
</dbReference>
<evidence type="ECO:0000313" key="7">
    <source>
        <dbReference type="Proteomes" id="UP000655225"/>
    </source>
</evidence>
<dbReference type="EMBL" id="JABCRI010000726">
    <property type="protein sequence ID" value="KAF8369491.1"/>
    <property type="molecule type" value="Genomic_DNA"/>
</dbReference>
<comment type="subcellular location">
    <subcellularLocation>
        <location evidence="2">Nucleus</location>
    </subcellularLocation>
</comment>
<dbReference type="GO" id="GO:2000022">
    <property type="term" value="P:regulation of jasmonic acid mediated signaling pathway"/>
    <property type="evidence" value="ECO:0007669"/>
    <property type="project" value="UniProtKB-UniRule"/>
</dbReference>
<protein>
    <recommendedName>
        <fullName evidence="2">Protein TIFY</fullName>
    </recommendedName>
    <alternativeName>
        <fullName evidence="2">Jasmonate ZIM domain-containing protein</fullName>
    </alternativeName>
</protein>
<evidence type="ECO:0000259" key="4">
    <source>
        <dbReference type="PROSITE" id="PS51320"/>
    </source>
</evidence>
<sequence length="257" mass="28375">MTSGETFSRSPLDKPLDQLTEEDISQITREDCRRYLKEKGMRRPSWNKSQAIQQVISLKALLETRMDSGAGTGMRYKISVTRPSNPPYVPLTSTASVKVTNADIQISATAEESVPYRRNDPPKQALFGDLSRRLLATDTSAISPRSTGAKNGTLGQMTIFYHGMVNVYNGVPADKAHTIMQLAAKRIYSPQDAPAGGITAVQPFPCHLQAASFRPCPIPPPAMIYPILQTAKMTEKSQHYREEGDMSREVEPGKDFS</sequence>
<dbReference type="GO" id="GO:0005634">
    <property type="term" value="C:nucleus"/>
    <property type="evidence" value="ECO:0007669"/>
    <property type="project" value="UniProtKB-SubCell"/>
</dbReference>
<keyword evidence="2" id="KW-0539">Nucleus</keyword>
<dbReference type="Pfam" id="PF06200">
    <property type="entry name" value="tify"/>
    <property type="match status" value="1"/>
</dbReference>
<evidence type="ECO:0000313" key="5">
    <source>
        <dbReference type="EMBL" id="KAF8369491.1"/>
    </source>
</evidence>
<evidence type="ECO:0000256" key="3">
    <source>
        <dbReference type="SAM" id="MobiDB-lite"/>
    </source>
</evidence>
<dbReference type="EMBL" id="JABCRI010000008">
    <property type="protein sequence ID" value="KAF8401750.1"/>
    <property type="molecule type" value="Genomic_DNA"/>
</dbReference>
<comment type="caution">
    <text evidence="5">The sequence shown here is derived from an EMBL/GenBank/DDBJ whole genome shotgun (WGS) entry which is preliminary data.</text>
</comment>
<evidence type="ECO:0000256" key="2">
    <source>
        <dbReference type="RuleBase" id="RU369065"/>
    </source>
</evidence>
<dbReference type="PANTHER" id="PTHR33077">
    <property type="entry name" value="PROTEIN TIFY 4A-RELATED-RELATED"/>
    <property type="match status" value="1"/>
</dbReference>
<evidence type="ECO:0000313" key="6">
    <source>
        <dbReference type="EMBL" id="KAF8401750.1"/>
    </source>
</evidence>
<dbReference type="PANTHER" id="PTHR33077:SF60">
    <property type="entry name" value="TIFY DOMAIN-CONTAINING PROTEIN"/>
    <property type="match status" value="1"/>
</dbReference>
<dbReference type="OrthoDB" id="1934352at2759"/>
<comment type="similarity">
    <text evidence="1 2">Belongs to the TIFY/JAZ family.</text>
</comment>
<comment type="function">
    <text evidence="2">Repressor of jasmonate responses.</text>
</comment>
<dbReference type="OMA" id="TIQTVKM"/>
<organism evidence="5 7">
    <name type="scientific">Tetracentron sinense</name>
    <name type="common">Spur-leaf</name>
    <dbReference type="NCBI Taxonomy" id="13715"/>
    <lineage>
        <taxon>Eukaryota</taxon>
        <taxon>Viridiplantae</taxon>
        <taxon>Streptophyta</taxon>
        <taxon>Embryophyta</taxon>
        <taxon>Tracheophyta</taxon>
        <taxon>Spermatophyta</taxon>
        <taxon>Magnoliopsida</taxon>
        <taxon>Trochodendrales</taxon>
        <taxon>Trochodendraceae</taxon>
        <taxon>Tetracentron</taxon>
    </lineage>
</organism>
<feature type="domain" description="Tify" evidence="4">
    <location>
        <begin position="150"/>
        <end position="185"/>
    </location>
</feature>
<keyword evidence="7" id="KW-1185">Reference proteome</keyword>
<evidence type="ECO:0000256" key="1">
    <source>
        <dbReference type="ARBA" id="ARBA00008614"/>
    </source>
</evidence>
<dbReference type="SMART" id="SM00979">
    <property type="entry name" value="TIFY"/>
    <property type="match status" value="1"/>
</dbReference>
<dbReference type="GO" id="GO:0031347">
    <property type="term" value="P:regulation of defense response"/>
    <property type="evidence" value="ECO:0007669"/>
    <property type="project" value="UniProtKB-UniRule"/>
</dbReference>
<dbReference type="Proteomes" id="UP000655225">
    <property type="component" value="Unassembled WGS sequence"/>
</dbReference>
<dbReference type="InterPro" id="IPR040390">
    <property type="entry name" value="TIFY/JAZ"/>
</dbReference>
<gene>
    <name evidence="6" type="ORF">HHK36_012696</name>
    <name evidence="5" type="ORF">HHK36_032485</name>
</gene>
<keyword evidence="2" id="KW-1184">Jasmonic acid signaling pathway</keyword>
<feature type="region of interest" description="Disordered" evidence="3">
    <location>
        <begin position="236"/>
        <end position="257"/>
    </location>
</feature>
<proteinExistence type="inferred from homology"/>
<dbReference type="InterPro" id="IPR010399">
    <property type="entry name" value="Tify_dom"/>
</dbReference>
<dbReference type="PROSITE" id="PS51320">
    <property type="entry name" value="TIFY"/>
    <property type="match status" value="1"/>
</dbReference>
<reference evidence="5 7" key="1">
    <citation type="submission" date="2020-04" db="EMBL/GenBank/DDBJ databases">
        <title>Plant Genome Project.</title>
        <authorList>
            <person name="Zhang R.-G."/>
        </authorList>
    </citation>
    <scope>NUCLEOTIDE SEQUENCE [LARGE SCALE GENOMIC DNA]</scope>
    <source>
        <strain evidence="5">YNK0</strain>
        <tissue evidence="5">Leaf</tissue>
    </source>
</reference>